<comment type="subcellular location">
    <subcellularLocation>
        <location evidence="10">Cell inner membrane</location>
    </subcellularLocation>
    <subcellularLocation>
        <location evidence="2">Cell membrane</location>
        <topology evidence="2">Single-pass membrane protein</topology>
    </subcellularLocation>
</comment>
<evidence type="ECO:0000256" key="3">
    <source>
        <dbReference type="ARBA" id="ARBA00008281"/>
    </source>
</evidence>
<keyword evidence="6 10" id="KW-0812">Transmembrane</keyword>
<keyword evidence="11" id="KW-0969">Cilium</keyword>
<reference evidence="11 12" key="1">
    <citation type="submission" date="2017-12" db="EMBL/GenBank/DDBJ databases">
        <title>Genomes of bacteria within cyanobacterial aggregates.</title>
        <authorList>
            <person name="Cai H."/>
        </authorList>
    </citation>
    <scope>NUCLEOTIDE SEQUENCE [LARGE SCALE GENOMIC DNA]</scope>
    <source>
        <strain evidence="11 12">TH16</strain>
    </source>
</reference>
<keyword evidence="11" id="KW-0966">Cell projection</keyword>
<dbReference type="Pfam" id="PF03748">
    <property type="entry name" value="FliL"/>
    <property type="match status" value="1"/>
</dbReference>
<keyword evidence="4" id="KW-1003">Cell membrane</keyword>
<name>A0A2K9N8C2_9PROT</name>
<evidence type="ECO:0000313" key="11">
    <source>
        <dbReference type="EMBL" id="AUN29329.1"/>
    </source>
</evidence>
<evidence type="ECO:0000256" key="9">
    <source>
        <dbReference type="ARBA" id="ARBA00023136"/>
    </source>
</evidence>
<keyword evidence="9 10" id="KW-0472">Membrane</keyword>
<evidence type="ECO:0000256" key="7">
    <source>
        <dbReference type="ARBA" id="ARBA00022779"/>
    </source>
</evidence>
<dbReference type="AlphaFoldDB" id="A0A2K9N8C2"/>
<keyword evidence="11" id="KW-0282">Flagellum</keyword>
<accession>A0A2K9N8C2</accession>
<evidence type="ECO:0000256" key="5">
    <source>
        <dbReference type="ARBA" id="ARBA00022500"/>
    </source>
</evidence>
<dbReference type="InterPro" id="IPR005503">
    <property type="entry name" value="FliL"/>
</dbReference>
<evidence type="ECO:0000256" key="10">
    <source>
        <dbReference type="RuleBase" id="RU364125"/>
    </source>
</evidence>
<evidence type="ECO:0000256" key="1">
    <source>
        <dbReference type="ARBA" id="ARBA00002254"/>
    </source>
</evidence>
<dbReference type="GO" id="GO:0005886">
    <property type="term" value="C:plasma membrane"/>
    <property type="evidence" value="ECO:0007669"/>
    <property type="project" value="UniProtKB-SubCell"/>
</dbReference>
<keyword evidence="5 10" id="KW-0145">Chemotaxis</keyword>
<proteinExistence type="inferred from homology"/>
<organism evidence="11 12">
    <name type="scientific">Niveispirillum cyanobacteriorum</name>
    <dbReference type="NCBI Taxonomy" id="1612173"/>
    <lineage>
        <taxon>Bacteria</taxon>
        <taxon>Pseudomonadati</taxon>
        <taxon>Pseudomonadota</taxon>
        <taxon>Alphaproteobacteria</taxon>
        <taxon>Rhodospirillales</taxon>
        <taxon>Azospirillaceae</taxon>
        <taxon>Niveispirillum</taxon>
    </lineage>
</organism>
<dbReference type="RefSeq" id="WP_102111067.1">
    <property type="nucleotide sequence ID" value="NZ_BMGN01000004.1"/>
</dbReference>
<feature type="transmembrane region" description="Helical" evidence="10">
    <location>
        <begin position="26"/>
        <end position="47"/>
    </location>
</feature>
<dbReference type="GO" id="GO:0071978">
    <property type="term" value="P:bacterial-type flagellum-dependent swarming motility"/>
    <property type="evidence" value="ECO:0007669"/>
    <property type="project" value="TreeGrafter"/>
</dbReference>
<dbReference type="Proteomes" id="UP000234752">
    <property type="component" value="Chromosome eg_1"/>
</dbReference>
<keyword evidence="8 10" id="KW-1133">Transmembrane helix</keyword>
<comment type="similarity">
    <text evidence="3 10">Belongs to the FliL family.</text>
</comment>
<dbReference type="GO" id="GO:0006935">
    <property type="term" value="P:chemotaxis"/>
    <property type="evidence" value="ECO:0007669"/>
    <property type="project" value="UniProtKB-KW"/>
</dbReference>
<keyword evidence="12" id="KW-1185">Reference proteome</keyword>
<sequence>MTSMETDGGGSTEADLPRKKLSGKKIVLFIVLPILLIVAGAAGAYFMGALDGLLGKKHAAEGEEHVEEEHKEPELPEYKGPPIFKDMPDMLVNLNTGERRATLLKLGITLEIGHPQEVPAIDQAMPRITDAFQVYLRELKVDDLRGSAGMYRLREELLMRVNAAAAPVKVKDVLIKEFLVQQ</sequence>
<evidence type="ECO:0000256" key="8">
    <source>
        <dbReference type="ARBA" id="ARBA00022989"/>
    </source>
</evidence>
<dbReference type="GO" id="GO:0009425">
    <property type="term" value="C:bacterial-type flagellum basal body"/>
    <property type="evidence" value="ECO:0007669"/>
    <property type="project" value="InterPro"/>
</dbReference>
<dbReference type="KEGG" id="ncb:C0V82_03035"/>
<evidence type="ECO:0000256" key="2">
    <source>
        <dbReference type="ARBA" id="ARBA00004162"/>
    </source>
</evidence>
<keyword evidence="7 10" id="KW-0283">Flagellar rotation</keyword>
<dbReference type="EMBL" id="CP025611">
    <property type="protein sequence ID" value="AUN29329.1"/>
    <property type="molecule type" value="Genomic_DNA"/>
</dbReference>
<dbReference type="OrthoDB" id="7304620at2"/>
<gene>
    <name evidence="11" type="ORF">C0V82_03035</name>
</gene>
<dbReference type="PANTHER" id="PTHR35091:SF2">
    <property type="entry name" value="FLAGELLAR PROTEIN FLIL"/>
    <property type="match status" value="1"/>
</dbReference>
<evidence type="ECO:0000256" key="6">
    <source>
        <dbReference type="ARBA" id="ARBA00022692"/>
    </source>
</evidence>
<comment type="function">
    <text evidence="1 10">Controls the rotational direction of flagella during chemotaxis.</text>
</comment>
<evidence type="ECO:0000313" key="12">
    <source>
        <dbReference type="Proteomes" id="UP000234752"/>
    </source>
</evidence>
<keyword evidence="10" id="KW-0997">Cell inner membrane</keyword>
<evidence type="ECO:0000256" key="4">
    <source>
        <dbReference type="ARBA" id="ARBA00022475"/>
    </source>
</evidence>
<dbReference type="PANTHER" id="PTHR35091">
    <property type="entry name" value="FLAGELLAR PROTEIN FLIL"/>
    <property type="match status" value="1"/>
</dbReference>
<protein>
    <recommendedName>
        <fullName evidence="10">Flagellar protein FliL</fullName>
    </recommendedName>
</protein>